<dbReference type="Pfam" id="PF13581">
    <property type="entry name" value="HATPase_c_2"/>
    <property type="match status" value="1"/>
</dbReference>
<dbReference type="CDD" id="cd16936">
    <property type="entry name" value="HATPase_RsbW-like"/>
    <property type="match status" value="1"/>
</dbReference>
<dbReference type="EMBL" id="MCGQ01000016">
    <property type="protein sequence ID" value="OXY94396.1"/>
    <property type="molecule type" value="Genomic_DNA"/>
</dbReference>
<dbReference type="InterPro" id="IPR003594">
    <property type="entry name" value="HATPase_dom"/>
</dbReference>
<feature type="region of interest" description="Disordered" evidence="2">
    <location>
        <begin position="83"/>
        <end position="106"/>
    </location>
</feature>
<sequence>MSAARPAATGIGYSKTLPCEPESAGRARQLVTEALNRWGIVELVDAAALIVSELFTNSLDHTHDRAARVVVRRVTEDRIRIGVADKSREGPEMTKPDEDSENGRGLSVIDTIADRWGYDLHGWGKVTWAELRVCGEESEQCGSAPPSSSTSPPS</sequence>
<reference evidence="4 5" key="1">
    <citation type="submission" date="2016-07" db="EMBL/GenBank/DDBJ databases">
        <title>Draft genome of Streptomyces diastatochromogenes.</title>
        <authorList>
            <person name="Podduturi R."/>
            <person name="Lukassen M.B."/>
            <person name="Clausen N."/>
            <person name="Nielsen J.L."/>
            <person name="Jorgensen N.O."/>
        </authorList>
    </citation>
    <scope>NUCLEOTIDE SEQUENCE [LARGE SCALE GENOMIC DNA]</scope>
    <source>
        <strain evidence="4 5">DSM 40608</strain>
    </source>
</reference>
<dbReference type="InterPro" id="IPR050267">
    <property type="entry name" value="Anti-sigma-factor_SerPK"/>
</dbReference>
<dbReference type="SUPFAM" id="SSF55874">
    <property type="entry name" value="ATPase domain of HSP90 chaperone/DNA topoisomerase II/histidine kinase"/>
    <property type="match status" value="1"/>
</dbReference>
<dbReference type="AlphaFoldDB" id="A0A233SFG9"/>
<proteinExistence type="predicted"/>
<dbReference type="PANTHER" id="PTHR35526">
    <property type="entry name" value="ANTI-SIGMA-F FACTOR RSBW-RELATED"/>
    <property type="match status" value="1"/>
</dbReference>
<accession>A0A233SFG9</accession>
<dbReference type="RefSeq" id="WP_094218268.1">
    <property type="nucleotide sequence ID" value="NZ_MCGQ01000016.1"/>
</dbReference>
<keyword evidence="1" id="KW-0723">Serine/threonine-protein kinase</keyword>
<dbReference type="GO" id="GO:0004674">
    <property type="term" value="F:protein serine/threonine kinase activity"/>
    <property type="evidence" value="ECO:0007669"/>
    <property type="project" value="UniProtKB-KW"/>
</dbReference>
<evidence type="ECO:0000313" key="5">
    <source>
        <dbReference type="Proteomes" id="UP000215483"/>
    </source>
</evidence>
<gene>
    <name evidence="4" type="ORF">BEK98_20480</name>
</gene>
<keyword evidence="5" id="KW-1185">Reference proteome</keyword>
<evidence type="ECO:0000259" key="3">
    <source>
        <dbReference type="Pfam" id="PF13581"/>
    </source>
</evidence>
<dbReference type="OrthoDB" id="3476350at2"/>
<name>A0A233SFG9_STRDA</name>
<dbReference type="Gene3D" id="3.30.565.10">
    <property type="entry name" value="Histidine kinase-like ATPase, C-terminal domain"/>
    <property type="match status" value="1"/>
</dbReference>
<dbReference type="InterPro" id="IPR036890">
    <property type="entry name" value="HATPase_C_sf"/>
</dbReference>
<feature type="compositionally biased region" description="Basic and acidic residues" evidence="2">
    <location>
        <begin position="83"/>
        <end position="97"/>
    </location>
</feature>
<feature type="domain" description="Histidine kinase/HSP90-like ATPase" evidence="3">
    <location>
        <begin position="18"/>
        <end position="128"/>
    </location>
</feature>
<evidence type="ECO:0000256" key="2">
    <source>
        <dbReference type="SAM" id="MobiDB-lite"/>
    </source>
</evidence>
<keyword evidence="1" id="KW-0418">Kinase</keyword>
<dbReference type="Proteomes" id="UP000215483">
    <property type="component" value="Unassembled WGS sequence"/>
</dbReference>
<dbReference type="PANTHER" id="PTHR35526:SF3">
    <property type="entry name" value="ANTI-SIGMA-F FACTOR RSBW"/>
    <property type="match status" value="1"/>
</dbReference>
<evidence type="ECO:0000313" key="4">
    <source>
        <dbReference type="EMBL" id="OXY94396.1"/>
    </source>
</evidence>
<keyword evidence="1" id="KW-0808">Transferase</keyword>
<organism evidence="4 5">
    <name type="scientific">Streptomyces diastatochromogenes</name>
    <dbReference type="NCBI Taxonomy" id="42236"/>
    <lineage>
        <taxon>Bacteria</taxon>
        <taxon>Bacillati</taxon>
        <taxon>Actinomycetota</taxon>
        <taxon>Actinomycetes</taxon>
        <taxon>Kitasatosporales</taxon>
        <taxon>Streptomycetaceae</taxon>
        <taxon>Streptomyces</taxon>
    </lineage>
</organism>
<protein>
    <recommendedName>
        <fullName evidence="3">Histidine kinase/HSP90-like ATPase domain-containing protein</fullName>
    </recommendedName>
</protein>
<comment type="caution">
    <text evidence="4">The sequence shown here is derived from an EMBL/GenBank/DDBJ whole genome shotgun (WGS) entry which is preliminary data.</text>
</comment>
<evidence type="ECO:0000256" key="1">
    <source>
        <dbReference type="ARBA" id="ARBA00022527"/>
    </source>
</evidence>